<accession>A0ACC0W6A6</accession>
<evidence type="ECO:0000313" key="2">
    <source>
        <dbReference type="Proteomes" id="UP001163321"/>
    </source>
</evidence>
<comment type="caution">
    <text evidence="1">The sequence shown here is derived from an EMBL/GenBank/DDBJ whole genome shotgun (WGS) entry which is preliminary data.</text>
</comment>
<name>A0ACC0W6A6_9STRA</name>
<organism evidence="1 2">
    <name type="scientific">Peronosclerospora sorghi</name>
    <dbReference type="NCBI Taxonomy" id="230839"/>
    <lineage>
        <taxon>Eukaryota</taxon>
        <taxon>Sar</taxon>
        <taxon>Stramenopiles</taxon>
        <taxon>Oomycota</taxon>
        <taxon>Peronosporomycetes</taxon>
        <taxon>Peronosporales</taxon>
        <taxon>Peronosporaceae</taxon>
        <taxon>Peronosclerospora</taxon>
    </lineage>
</organism>
<evidence type="ECO:0000313" key="1">
    <source>
        <dbReference type="EMBL" id="KAI9913488.1"/>
    </source>
</evidence>
<sequence length="93" mass="10595">MALQLSLMKLNEFGSQIALWLPDEVTDVMIFDRTKPHQRAFYLHMCVMGCLIAKVPSTSVRTKLLKVLFPLPRKLYGKIAFPSLDDGMTTLRP</sequence>
<keyword evidence="2" id="KW-1185">Reference proteome</keyword>
<reference evidence="1 2" key="1">
    <citation type="journal article" date="2022" name="bioRxiv">
        <title>The genome of the oomycete Peronosclerospora sorghi, a cosmopolitan pathogen of maize and sorghum, is inflated with dispersed pseudogenes.</title>
        <authorList>
            <person name="Fletcher K."/>
            <person name="Martin F."/>
            <person name="Isakeit T."/>
            <person name="Cavanaugh K."/>
            <person name="Magill C."/>
            <person name="Michelmore R."/>
        </authorList>
    </citation>
    <scope>NUCLEOTIDE SEQUENCE [LARGE SCALE GENOMIC DNA]</scope>
    <source>
        <strain evidence="1">P6</strain>
    </source>
</reference>
<protein>
    <submittedName>
        <fullName evidence="1">Uncharacterized protein</fullName>
    </submittedName>
</protein>
<dbReference type="EMBL" id="CM047583">
    <property type="protein sequence ID" value="KAI9913488.1"/>
    <property type="molecule type" value="Genomic_DNA"/>
</dbReference>
<proteinExistence type="predicted"/>
<dbReference type="Proteomes" id="UP001163321">
    <property type="component" value="Chromosome 4"/>
</dbReference>
<gene>
    <name evidence="1" type="ORF">PsorP6_006503</name>
</gene>